<gene>
    <name evidence="9" type="ORF">TRIADDRAFT_52904</name>
</gene>
<dbReference type="GO" id="GO:0005634">
    <property type="term" value="C:nucleus"/>
    <property type="evidence" value="ECO:0007669"/>
    <property type="project" value="UniProtKB-ARBA"/>
</dbReference>
<dbReference type="CDD" id="cd21740">
    <property type="entry name" value="C2_II_SUZ12"/>
    <property type="match status" value="1"/>
</dbReference>
<dbReference type="OrthoDB" id="166746at2759"/>
<feature type="region of interest" description="Disordered" evidence="7">
    <location>
        <begin position="320"/>
        <end position="339"/>
    </location>
</feature>
<feature type="domain" description="Polycomb protein VEFS-Box" evidence="8">
    <location>
        <begin position="339"/>
        <end position="419"/>
    </location>
</feature>
<dbReference type="RefSeq" id="XP_002109732.1">
    <property type="nucleotide sequence ID" value="XM_002109696.1"/>
</dbReference>
<dbReference type="InterPro" id="IPR019135">
    <property type="entry name" value="Polycomb_protein_VEFS-Box"/>
</dbReference>
<dbReference type="PANTHER" id="PTHR22597:SF0">
    <property type="entry name" value="POLYCOMB PROTEIN SUZ12"/>
    <property type="match status" value="1"/>
</dbReference>
<evidence type="ECO:0000256" key="2">
    <source>
        <dbReference type="ARBA" id="ARBA00022723"/>
    </source>
</evidence>
<dbReference type="Pfam" id="PF09733">
    <property type="entry name" value="VEFS-Box"/>
    <property type="match status" value="1"/>
</dbReference>
<dbReference type="GO" id="GO:0008270">
    <property type="term" value="F:zinc ion binding"/>
    <property type="evidence" value="ECO:0007669"/>
    <property type="project" value="UniProtKB-KW"/>
</dbReference>
<keyword evidence="3" id="KW-0863">Zinc-finger</keyword>
<keyword evidence="10" id="KW-1185">Reference proteome</keyword>
<dbReference type="CDD" id="cd21551">
    <property type="entry name" value="VEFS-box_SUZ12"/>
    <property type="match status" value="1"/>
</dbReference>
<sequence length="444" mass="51093">MVQFDRSEPKEEACFSLGLKNDTITSSSETIGNIQPTQIYRFLKARNDVLPVFLHRNLAYMKYRRRNWRKTKRQPRSEYKVDSILDKVMLKSNRLKVDDQNNTNQLKLAFVGLFNGIAHGNNGQKFITARSARIEIYLIKIFHRERKDTSTPIVKQRLTKMTIPCNPKPLSTEFGMLTIPCNDFLQNNGHSLKNCTLRVQATVSTDKNLRVSGKMTKDSTESSNGRYYIAEVIIFDDKKRCHLLDGIYELSLRETKNHSTDDGNTFSEDFSWEGVKDSKGCGPILAFEETPKLKLRVTWDGDNDPNFYYPIRDNMDWRKFGKSMPQQKNPTSPDGKRQLAKREKMIDEFTDVNQGEKELMKLWNGHIMSNNRYIADGQVANACETFAQEYATVMIKKGLQRNFLQHLVNLYDYTLISASCIEISMATLTKWNDSTASSNGTSCE</sequence>
<dbReference type="InParanoid" id="B3RMS3"/>
<evidence type="ECO:0000313" key="9">
    <source>
        <dbReference type="EMBL" id="EDV27898.1"/>
    </source>
</evidence>
<dbReference type="PANTHER" id="PTHR22597">
    <property type="entry name" value="POLYCOMB GROUP PROTEIN"/>
    <property type="match status" value="1"/>
</dbReference>
<dbReference type="KEGG" id="tad:TRIADDRAFT_52904"/>
<accession>B3RMS3</accession>
<dbReference type="GeneID" id="6750376"/>
<name>B3RMS3_TRIAD</name>
<dbReference type="HOGENOM" id="CLU_617272_0_0_1"/>
<keyword evidence="2" id="KW-0479">Metal-binding</keyword>
<dbReference type="STRING" id="10228.B3RMS3"/>
<keyword evidence="6" id="KW-0804">Transcription</keyword>
<dbReference type="EMBL" id="DS985242">
    <property type="protein sequence ID" value="EDV27898.1"/>
    <property type="molecule type" value="Genomic_DNA"/>
</dbReference>
<protein>
    <recommendedName>
        <fullName evidence="8">Polycomb protein VEFS-Box domain-containing protein</fullName>
    </recommendedName>
</protein>
<dbReference type="AlphaFoldDB" id="B3RMS3"/>
<dbReference type="eggNOG" id="KOG2350">
    <property type="taxonomic scope" value="Eukaryota"/>
</dbReference>
<dbReference type="Proteomes" id="UP000009022">
    <property type="component" value="Unassembled WGS sequence"/>
</dbReference>
<evidence type="ECO:0000256" key="4">
    <source>
        <dbReference type="ARBA" id="ARBA00022833"/>
    </source>
</evidence>
<dbReference type="CTD" id="6750376"/>
<evidence type="ECO:0000313" key="10">
    <source>
        <dbReference type="Proteomes" id="UP000009022"/>
    </source>
</evidence>
<keyword evidence="5" id="KW-0805">Transcription regulation</keyword>
<evidence type="ECO:0000256" key="7">
    <source>
        <dbReference type="SAM" id="MobiDB-lite"/>
    </source>
</evidence>
<keyword evidence="4" id="KW-0862">Zinc</keyword>
<dbReference type="PhylomeDB" id="B3RMS3"/>
<comment type="similarity">
    <text evidence="1">Belongs to the VEFS (VRN2-EMF2-FIS2-SU(Z)12) family.</text>
</comment>
<reference evidence="9 10" key="1">
    <citation type="journal article" date="2008" name="Nature">
        <title>The Trichoplax genome and the nature of placozoans.</title>
        <authorList>
            <person name="Srivastava M."/>
            <person name="Begovic E."/>
            <person name="Chapman J."/>
            <person name="Putnam N.H."/>
            <person name="Hellsten U."/>
            <person name="Kawashima T."/>
            <person name="Kuo A."/>
            <person name="Mitros T."/>
            <person name="Salamov A."/>
            <person name="Carpenter M.L."/>
            <person name="Signorovitch A.Y."/>
            <person name="Moreno M.A."/>
            <person name="Kamm K."/>
            <person name="Grimwood J."/>
            <person name="Schmutz J."/>
            <person name="Shapiro H."/>
            <person name="Grigoriev I.V."/>
            <person name="Buss L.W."/>
            <person name="Schierwater B."/>
            <person name="Dellaporta S.L."/>
            <person name="Rokhsar D.S."/>
        </authorList>
    </citation>
    <scope>NUCLEOTIDE SEQUENCE [LARGE SCALE GENOMIC DNA]</scope>
    <source>
        <strain evidence="9 10">Grell-BS-1999</strain>
    </source>
</reference>
<evidence type="ECO:0000256" key="5">
    <source>
        <dbReference type="ARBA" id="ARBA00023015"/>
    </source>
</evidence>
<evidence type="ECO:0000256" key="3">
    <source>
        <dbReference type="ARBA" id="ARBA00022771"/>
    </source>
</evidence>
<evidence type="ECO:0000259" key="8">
    <source>
        <dbReference type="Pfam" id="PF09733"/>
    </source>
</evidence>
<organism evidence="9 10">
    <name type="scientific">Trichoplax adhaerens</name>
    <name type="common">Trichoplax reptans</name>
    <dbReference type="NCBI Taxonomy" id="10228"/>
    <lineage>
        <taxon>Eukaryota</taxon>
        <taxon>Metazoa</taxon>
        <taxon>Placozoa</taxon>
        <taxon>Uniplacotomia</taxon>
        <taxon>Trichoplacea</taxon>
        <taxon>Trichoplacidae</taxon>
        <taxon>Trichoplax</taxon>
    </lineage>
</organism>
<evidence type="ECO:0000256" key="6">
    <source>
        <dbReference type="ARBA" id="ARBA00023163"/>
    </source>
</evidence>
<proteinExistence type="inferred from homology"/>
<evidence type="ECO:0000256" key="1">
    <source>
        <dbReference type="ARBA" id="ARBA00007416"/>
    </source>
</evidence>